<protein>
    <recommendedName>
        <fullName evidence="2">Retrovirus-related Pol polyprotein from transposon TNT 1-94-like beta-barrel domain-containing protein</fullName>
    </recommendedName>
</protein>
<evidence type="ECO:0000313" key="4">
    <source>
        <dbReference type="Proteomes" id="UP001215598"/>
    </source>
</evidence>
<feature type="domain" description="Retrovirus-related Pol polyprotein from transposon TNT 1-94-like beta-barrel" evidence="2">
    <location>
        <begin position="16"/>
        <end position="62"/>
    </location>
</feature>
<evidence type="ECO:0000256" key="1">
    <source>
        <dbReference type="SAM" id="MobiDB-lite"/>
    </source>
</evidence>
<comment type="caution">
    <text evidence="3">The sequence shown here is derived from an EMBL/GenBank/DDBJ whole genome shotgun (WGS) entry which is preliminary data.</text>
</comment>
<keyword evidence="4" id="KW-1185">Reference proteome</keyword>
<reference evidence="3" key="1">
    <citation type="submission" date="2023-03" db="EMBL/GenBank/DDBJ databases">
        <title>Massive genome expansion in bonnet fungi (Mycena s.s.) driven by repeated elements and novel gene families across ecological guilds.</title>
        <authorList>
            <consortium name="Lawrence Berkeley National Laboratory"/>
            <person name="Harder C.B."/>
            <person name="Miyauchi S."/>
            <person name="Viragh M."/>
            <person name="Kuo A."/>
            <person name="Thoen E."/>
            <person name="Andreopoulos B."/>
            <person name="Lu D."/>
            <person name="Skrede I."/>
            <person name="Drula E."/>
            <person name="Henrissat B."/>
            <person name="Morin E."/>
            <person name="Kohler A."/>
            <person name="Barry K."/>
            <person name="LaButti K."/>
            <person name="Morin E."/>
            <person name="Salamov A."/>
            <person name="Lipzen A."/>
            <person name="Mereny Z."/>
            <person name="Hegedus B."/>
            <person name="Baldrian P."/>
            <person name="Stursova M."/>
            <person name="Weitz H."/>
            <person name="Taylor A."/>
            <person name="Grigoriev I.V."/>
            <person name="Nagy L.G."/>
            <person name="Martin F."/>
            <person name="Kauserud H."/>
        </authorList>
    </citation>
    <scope>NUCLEOTIDE SEQUENCE</scope>
    <source>
        <strain evidence="3">CBHHK182m</strain>
    </source>
</reference>
<gene>
    <name evidence="3" type="ORF">B0H16DRAFT_1324979</name>
</gene>
<organism evidence="3 4">
    <name type="scientific">Mycena metata</name>
    <dbReference type="NCBI Taxonomy" id="1033252"/>
    <lineage>
        <taxon>Eukaryota</taxon>
        <taxon>Fungi</taxon>
        <taxon>Dikarya</taxon>
        <taxon>Basidiomycota</taxon>
        <taxon>Agaricomycotina</taxon>
        <taxon>Agaricomycetes</taxon>
        <taxon>Agaricomycetidae</taxon>
        <taxon>Agaricales</taxon>
        <taxon>Marasmiineae</taxon>
        <taxon>Mycenaceae</taxon>
        <taxon>Mycena</taxon>
    </lineage>
</organism>
<proteinExistence type="predicted"/>
<name>A0AAD7IBZ2_9AGAR</name>
<dbReference type="EMBL" id="JARKIB010000107">
    <property type="protein sequence ID" value="KAJ7739408.1"/>
    <property type="molecule type" value="Genomic_DNA"/>
</dbReference>
<evidence type="ECO:0000313" key="3">
    <source>
        <dbReference type="EMBL" id="KAJ7739408.1"/>
    </source>
</evidence>
<feature type="non-terminal residue" evidence="3">
    <location>
        <position position="64"/>
    </location>
</feature>
<feature type="region of interest" description="Disordered" evidence="1">
    <location>
        <begin position="1"/>
        <end position="24"/>
    </location>
</feature>
<dbReference type="AlphaFoldDB" id="A0AAD7IBZ2"/>
<sequence>MLPNTAGTPDVETELYDSGASRHMPPHRHRFINYVPIAPKSITAADNGIFQAIGQGDMHISIPN</sequence>
<dbReference type="Pfam" id="PF22936">
    <property type="entry name" value="Pol_BBD"/>
    <property type="match status" value="1"/>
</dbReference>
<evidence type="ECO:0000259" key="2">
    <source>
        <dbReference type="Pfam" id="PF22936"/>
    </source>
</evidence>
<dbReference type="Proteomes" id="UP001215598">
    <property type="component" value="Unassembled WGS sequence"/>
</dbReference>
<accession>A0AAD7IBZ2</accession>
<dbReference type="InterPro" id="IPR054722">
    <property type="entry name" value="PolX-like_BBD"/>
</dbReference>